<dbReference type="Proteomes" id="UP000267352">
    <property type="component" value="Segment"/>
</dbReference>
<proteinExistence type="predicted"/>
<name>A0A2I6SC08_9VIRU</name>
<sequence>MASVFEDPADLFANMDLTGKVPTQYPVLRRPTPQFWQGDYGEPPDP</sequence>
<organism evidence="1">
    <name type="scientific">White spot syndrome virus</name>
    <dbReference type="NCBI Taxonomy" id="342409"/>
    <lineage>
        <taxon>Viruses</taxon>
        <taxon>Viruses incertae sedis</taxon>
        <taxon>Naldaviricetes</taxon>
        <taxon>Nimaviridae</taxon>
        <taxon>Whispovirus</taxon>
    </lineage>
</organism>
<reference evidence="1" key="2">
    <citation type="journal article" date="2018" name="Genome Announc.">
        <title>First Report of a Complete Genome Sequence of White spot syndrome virus from India.</title>
        <authorList>
            <person name="Vinaya Kumar K."/>
            <person name="Shekhar M.S."/>
            <person name="Otta S.K."/>
            <person name="Karthic K."/>
            <person name="Ashok Kumar J."/>
            <person name="Gopikrishna G."/>
            <person name="Vijayan K.K."/>
        </authorList>
    </citation>
    <scope>NUCLEOTIDE SEQUENCE</scope>
    <source>
        <strain evidence="1">IN_AP4RU</strain>
    </source>
</reference>
<accession>A0A2I6SC08</accession>
<dbReference type="EMBL" id="MG702567">
    <property type="protein sequence ID" value="AUO15094.1"/>
    <property type="molecule type" value="Genomic_DNA"/>
</dbReference>
<protein>
    <submittedName>
        <fullName evidence="1">WSSV291</fullName>
    </submittedName>
</protein>
<reference evidence="1" key="1">
    <citation type="submission" date="2017-12" db="EMBL/GenBank/DDBJ databases">
        <authorList>
            <person name="Katneni V.K."/>
            <person name="Shekhar M.S."/>
            <person name="Otta S.K."/>
            <person name="Karthic K."/>
            <person name="Jangam A.K."/>
            <person name="Gopikrishna G."/>
            <person name="Vijayan K.K."/>
        </authorList>
    </citation>
    <scope>NUCLEOTIDE SEQUENCE [LARGE SCALE GENOMIC DNA]</scope>
    <source>
        <strain evidence="1">IN_AP4RU</strain>
    </source>
</reference>
<evidence type="ECO:0000313" key="1">
    <source>
        <dbReference type="EMBL" id="AUO15094.1"/>
    </source>
</evidence>